<feature type="transmembrane region" description="Helical" evidence="1">
    <location>
        <begin position="12"/>
        <end position="30"/>
    </location>
</feature>
<protein>
    <submittedName>
        <fullName evidence="2">Uncharacterized protein</fullName>
    </submittedName>
</protein>
<comment type="caution">
    <text evidence="2">The sequence shown here is derived from an EMBL/GenBank/DDBJ whole genome shotgun (WGS) entry which is preliminary data.</text>
</comment>
<gene>
    <name evidence="2" type="ORF">A2161_00120</name>
</gene>
<name>A0A1F7RXG8_9BACT</name>
<organism evidence="2 3">
    <name type="scientific">Candidatus Schekmanbacteria bacterium RBG_13_48_7</name>
    <dbReference type="NCBI Taxonomy" id="1817878"/>
    <lineage>
        <taxon>Bacteria</taxon>
        <taxon>Candidatus Schekmaniibacteriota</taxon>
    </lineage>
</organism>
<accession>A0A1F7RXG8</accession>
<evidence type="ECO:0000313" key="3">
    <source>
        <dbReference type="Proteomes" id="UP000179266"/>
    </source>
</evidence>
<dbReference type="InterPro" id="IPR011990">
    <property type="entry name" value="TPR-like_helical_dom_sf"/>
</dbReference>
<evidence type="ECO:0000313" key="2">
    <source>
        <dbReference type="EMBL" id="OGL46256.1"/>
    </source>
</evidence>
<keyword evidence="1" id="KW-0472">Membrane</keyword>
<dbReference type="AlphaFoldDB" id="A0A1F7RXG8"/>
<dbReference type="EMBL" id="MGDD01000139">
    <property type="protein sequence ID" value="OGL46256.1"/>
    <property type="molecule type" value="Genomic_DNA"/>
</dbReference>
<keyword evidence="1" id="KW-1133">Transmembrane helix</keyword>
<sequence length="361" mass="41726">MTESIIKSGQFSIISILALIFCVGMVSDGFTQQSSFENPCFGEHYVQFDYDTVVKCLEAQLAKEPENVDTILQLSRLYRITKNRDKLESFYDKAFEILDKKAKQSKLSLKEKIDYAGVLNIKRATPESGKNLDSILAEFEEEFYGKGKLFDIDTMVNMSGIYRNKQKYGKSIEILDRTISSLESGDRQDKNRIIGSLMGLEASIYFNNLKSEESTKKGYQILEKAVELCPNDMVIKNLLAYYAGEKNDFPRAIKLYKEMINQVKYDKYFNKPYRQLAQCYELTGDMKQAESTFLEDIDHYPAHFQTYKKLLAFYQSRGENEKFISLCKKGIEAAKLSNNNYFATFFENTIKETKNILNEKK</sequence>
<reference evidence="2 3" key="1">
    <citation type="journal article" date="2016" name="Nat. Commun.">
        <title>Thousands of microbial genomes shed light on interconnected biogeochemical processes in an aquifer system.</title>
        <authorList>
            <person name="Anantharaman K."/>
            <person name="Brown C.T."/>
            <person name="Hug L.A."/>
            <person name="Sharon I."/>
            <person name="Castelle C.J."/>
            <person name="Probst A.J."/>
            <person name="Thomas B.C."/>
            <person name="Singh A."/>
            <person name="Wilkins M.J."/>
            <person name="Karaoz U."/>
            <person name="Brodie E.L."/>
            <person name="Williams K.H."/>
            <person name="Hubbard S.S."/>
            <person name="Banfield J.F."/>
        </authorList>
    </citation>
    <scope>NUCLEOTIDE SEQUENCE [LARGE SCALE GENOMIC DNA]</scope>
</reference>
<dbReference type="SUPFAM" id="SSF48452">
    <property type="entry name" value="TPR-like"/>
    <property type="match status" value="1"/>
</dbReference>
<dbReference type="Gene3D" id="1.25.40.10">
    <property type="entry name" value="Tetratricopeptide repeat domain"/>
    <property type="match status" value="2"/>
</dbReference>
<proteinExistence type="predicted"/>
<dbReference type="Proteomes" id="UP000179266">
    <property type="component" value="Unassembled WGS sequence"/>
</dbReference>
<keyword evidence="1" id="KW-0812">Transmembrane</keyword>
<evidence type="ECO:0000256" key="1">
    <source>
        <dbReference type="SAM" id="Phobius"/>
    </source>
</evidence>